<dbReference type="EMBL" id="CP119953">
    <property type="protein sequence ID" value="WFC96470.1"/>
    <property type="molecule type" value="Genomic_DNA"/>
</dbReference>
<evidence type="ECO:0000313" key="3">
    <source>
        <dbReference type="Proteomes" id="UP001216638"/>
    </source>
</evidence>
<feature type="region of interest" description="Disordered" evidence="1">
    <location>
        <begin position="951"/>
        <end position="981"/>
    </location>
</feature>
<gene>
    <name evidence="2" type="ORF">MBRA1_003127</name>
</gene>
<evidence type="ECO:0000256" key="1">
    <source>
        <dbReference type="SAM" id="MobiDB-lite"/>
    </source>
</evidence>
<feature type="region of interest" description="Disordered" evidence="1">
    <location>
        <begin position="359"/>
        <end position="527"/>
    </location>
</feature>
<feature type="compositionally biased region" description="Basic and acidic residues" evidence="1">
    <location>
        <begin position="749"/>
        <end position="760"/>
    </location>
</feature>
<protein>
    <submittedName>
        <fullName evidence="2">Uncharacterized protein</fullName>
    </submittedName>
</protein>
<feature type="region of interest" description="Disordered" evidence="1">
    <location>
        <begin position="545"/>
        <end position="701"/>
    </location>
</feature>
<sequence>MQVDLFPGVSTLLLAPDGSEIAIHDIEVMLHHQRAIVGGSPQTTNQSCLSVAEELLVIQRLQQHQDYLRTSGFSNVFASGTDGFGASATGEIGTWDLGVFQENLRRGAEQIVRSIRQSRDPHERVMSQDDGVNGPSRTPSQYARQTEHVNRIIRVLQDVYFTLAKRPQVSPRVAQQPTLANQNTSPLPDATSLTSTAPTTGVASESLPYTPSSMQRNMPNSVPLNRVPQRSFTTGHTLNVPSTVPGAMENRSVSYALASGATDGRATKPSFSEEAVLRTQQLTEALKPKTISRKESTTGLSWTRSLSRRKSKKKLSRTISNPHLVSTTQNLDNTIDLVNLPRNAPLSSTATLPADVLARSSQHSGSSHNTTRPMHSREPSLAASGAQRYPTTTERQPGLKEAGSPVPKQGFETMPASPTDATTRVSNASQPSSLASRLNSLRVSDTSAPSGNTGALAVPPSGPSASQTPVGDVSTSSVVDLGAGTRTDPLGLYSEMPSTPSMVSAPDTASPEGAAGTTSPSSTGSAGIRKSLLVNMGIQLPSPQLAAFSLPPSSPHTQQPSPRAMETVGTASPAGVPGGTPSTMPSATPRATPGAMPSAVPNAMPAAMPSAVPSAMPSEMSTTAPSATPSAMSSLASPPSTVLSRTAPPAATGVSSPIPVNTFSPASPSSSPAMPIAAQVPGLGPIESPKPARVASLERSPDVSYYTSHSYADVSGGPTRDRASQAMASVRDSHTGEIITFPSEDDVADDRSEAATEVQHEAAPAPGPTLSTPVKHRSAGVHGATHTSPSGLEPSNSLGESVYDMYMGLGKSEEDGLFKKSGIPMLRDDDPRASRLVRLSRAAPSASASAAAASASPRLGRSDNPIWQVVAGLHDRSSMYSELEAPSQRFSDLSGMSRREYARVPSEHSVTTEQEEAHEADRALFKGARSAQPQLPMFADFDAMGLPSDTAMVPRAASTPPPRSEASTPQAPSEADERNVPVQVVYYRDEELPEIMERIAQGTSSARIEFRRRSSVPDAPPTSGPVSAPEGSAPPTPRGEEVDEVPDVGTGKDEEDTQLAKVEQSILSLLRPTLSSLRGL</sequence>
<feature type="compositionally biased region" description="Low complexity" evidence="1">
    <location>
        <begin position="513"/>
        <end position="527"/>
    </location>
</feature>
<feature type="compositionally biased region" description="Polar residues" evidence="1">
    <location>
        <begin position="463"/>
        <end position="478"/>
    </location>
</feature>
<keyword evidence="3" id="KW-1185">Reference proteome</keyword>
<feature type="compositionally biased region" description="Low complexity" evidence="1">
    <location>
        <begin position="595"/>
        <end position="641"/>
    </location>
</feature>
<dbReference type="Proteomes" id="UP001216638">
    <property type="component" value="Chromosome 3"/>
</dbReference>
<feature type="region of interest" description="Disordered" evidence="1">
    <location>
        <begin position="115"/>
        <end position="145"/>
    </location>
</feature>
<feature type="compositionally biased region" description="Basic residues" evidence="1">
    <location>
        <begin position="306"/>
        <end position="316"/>
    </location>
</feature>
<name>A0AAF0DUB9_9BASI</name>
<feature type="region of interest" description="Disordered" evidence="1">
    <location>
        <begin position="291"/>
        <end position="321"/>
    </location>
</feature>
<feature type="region of interest" description="Disordered" evidence="1">
    <location>
        <begin position="745"/>
        <end position="796"/>
    </location>
</feature>
<feature type="compositionally biased region" description="Polar residues" evidence="1">
    <location>
        <begin position="785"/>
        <end position="796"/>
    </location>
</feature>
<feature type="region of interest" description="Disordered" evidence="1">
    <location>
        <begin position="167"/>
        <end position="217"/>
    </location>
</feature>
<evidence type="ECO:0000313" key="2">
    <source>
        <dbReference type="EMBL" id="WFC96470.1"/>
    </source>
</evidence>
<feature type="compositionally biased region" description="Polar residues" evidence="1">
    <location>
        <begin position="653"/>
        <end position="663"/>
    </location>
</feature>
<feature type="compositionally biased region" description="Polar residues" evidence="1">
    <location>
        <begin position="419"/>
        <end position="453"/>
    </location>
</feature>
<feature type="compositionally biased region" description="Polar residues" evidence="1">
    <location>
        <begin position="173"/>
        <end position="217"/>
    </location>
</feature>
<feature type="compositionally biased region" description="Polar residues" evidence="1">
    <location>
        <begin position="359"/>
        <end position="373"/>
    </location>
</feature>
<organism evidence="2 3">
    <name type="scientific">Malassezia brasiliensis</name>
    <dbReference type="NCBI Taxonomy" id="1821822"/>
    <lineage>
        <taxon>Eukaryota</taxon>
        <taxon>Fungi</taxon>
        <taxon>Dikarya</taxon>
        <taxon>Basidiomycota</taxon>
        <taxon>Ustilaginomycotina</taxon>
        <taxon>Malasseziomycetes</taxon>
        <taxon>Malasseziales</taxon>
        <taxon>Malasseziaceae</taxon>
        <taxon>Malassezia</taxon>
    </lineage>
</organism>
<feature type="region of interest" description="Disordered" evidence="1">
    <location>
        <begin position="1002"/>
        <end position="1060"/>
    </location>
</feature>
<feature type="compositionally biased region" description="Low complexity" evidence="1">
    <location>
        <begin position="664"/>
        <end position="678"/>
    </location>
</feature>
<proteinExistence type="predicted"/>
<feature type="compositionally biased region" description="Polar residues" evidence="1">
    <location>
        <begin position="135"/>
        <end position="144"/>
    </location>
</feature>
<dbReference type="AlphaFoldDB" id="A0AAF0DUB9"/>
<reference evidence="2" key="1">
    <citation type="submission" date="2023-03" db="EMBL/GenBank/DDBJ databases">
        <title>Mating type loci evolution in Malassezia.</title>
        <authorList>
            <person name="Coelho M.A."/>
        </authorList>
    </citation>
    <scope>NUCLEOTIDE SEQUENCE</scope>
    <source>
        <strain evidence="2">CBS 14135</strain>
    </source>
</reference>
<feature type="compositionally biased region" description="Low complexity" evidence="1">
    <location>
        <begin position="549"/>
        <end position="562"/>
    </location>
</feature>
<feature type="compositionally biased region" description="Basic and acidic residues" evidence="1">
    <location>
        <begin position="117"/>
        <end position="127"/>
    </location>
</feature>
<accession>A0AAF0DUB9</accession>